<dbReference type="InterPro" id="IPR000073">
    <property type="entry name" value="AB_hydrolase_1"/>
</dbReference>
<gene>
    <name evidence="2" type="ORF">Ani05nite_52550</name>
</gene>
<keyword evidence="2" id="KW-0378">Hydrolase</keyword>
<feature type="domain" description="AB hydrolase-1" evidence="1">
    <location>
        <begin position="30"/>
        <end position="160"/>
    </location>
</feature>
<protein>
    <submittedName>
        <fullName evidence="2">Alpha/beta hydrolase</fullName>
    </submittedName>
</protein>
<dbReference type="GO" id="GO:0016787">
    <property type="term" value="F:hydrolase activity"/>
    <property type="evidence" value="ECO:0007669"/>
    <property type="project" value="UniProtKB-KW"/>
</dbReference>
<dbReference type="PANTHER" id="PTHR43798:SF33">
    <property type="entry name" value="HYDROLASE, PUTATIVE (AFU_ORTHOLOGUE AFUA_2G14860)-RELATED"/>
    <property type="match status" value="1"/>
</dbReference>
<dbReference type="Pfam" id="PF00561">
    <property type="entry name" value="Abhydrolase_1"/>
    <property type="match status" value="1"/>
</dbReference>
<dbReference type="InterPro" id="IPR029058">
    <property type="entry name" value="AB_hydrolase_fold"/>
</dbReference>
<evidence type="ECO:0000259" key="1">
    <source>
        <dbReference type="Pfam" id="PF00561"/>
    </source>
</evidence>
<dbReference type="AlphaFoldDB" id="A0A919JM64"/>
<dbReference type="RefSeq" id="WP_203772511.1">
    <property type="nucleotide sequence ID" value="NZ_BAAAYJ010000097.1"/>
</dbReference>
<organism evidence="2 3">
    <name type="scientific">Actinoplanes nipponensis</name>
    <dbReference type="NCBI Taxonomy" id="135950"/>
    <lineage>
        <taxon>Bacteria</taxon>
        <taxon>Bacillati</taxon>
        <taxon>Actinomycetota</taxon>
        <taxon>Actinomycetes</taxon>
        <taxon>Micromonosporales</taxon>
        <taxon>Micromonosporaceae</taxon>
        <taxon>Actinoplanes</taxon>
    </lineage>
</organism>
<comment type="caution">
    <text evidence="2">The sequence shown here is derived from an EMBL/GenBank/DDBJ whole genome shotgun (WGS) entry which is preliminary data.</text>
</comment>
<accession>A0A919JM64</accession>
<name>A0A919JM64_9ACTN</name>
<keyword evidence="3" id="KW-1185">Reference proteome</keyword>
<dbReference type="SUPFAM" id="SSF53474">
    <property type="entry name" value="alpha/beta-Hydrolases"/>
    <property type="match status" value="1"/>
</dbReference>
<proteinExistence type="predicted"/>
<dbReference type="GO" id="GO:0016020">
    <property type="term" value="C:membrane"/>
    <property type="evidence" value="ECO:0007669"/>
    <property type="project" value="TreeGrafter"/>
</dbReference>
<dbReference type="InterPro" id="IPR050266">
    <property type="entry name" value="AB_hydrolase_sf"/>
</dbReference>
<dbReference type="Gene3D" id="3.40.50.1820">
    <property type="entry name" value="alpha/beta hydrolase"/>
    <property type="match status" value="1"/>
</dbReference>
<reference evidence="2" key="1">
    <citation type="submission" date="2021-01" db="EMBL/GenBank/DDBJ databases">
        <title>Whole genome shotgun sequence of Actinoplanes nipponensis NBRC 14063.</title>
        <authorList>
            <person name="Komaki H."/>
            <person name="Tamura T."/>
        </authorList>
    </citation>
    <scope>NUCLEOTIDE SEQUENCE</scope>
    <source>
        <strain evidence="2">NBRC 14063</strain>
    </source>
</reference>
<dbReference type="Proteomes" id="UP000647172">
    <property type="component" value="Unassembled WGS sequence"/>
</dbReference>
<dbReference type="PANTHER" id="PTHR43798">
    <property type="entry name" value="MONOACYLGLYCEROL LIPASE"/>
    <property type="match status" value="1"/>
</dbReference>
<evidence type="ECO:0000313" key="3">
    <source>
        <dbReference type="Proteomes" id="UP000647172"/>
    </source>
</evidence>
<sequence>MTADAGQSGYVELPAGRFHYRRWAAGPEAPSVILVHGNGSSSATWSRVAPALHAAGLHVLAPDLRGSGASVRPPVGSYGLPEVAADLHDFIDALRLPAPLLIGHCWGAAVALTLATGASGGRVPPALSGLVLEELPSDMAATEDQPVVRDFLRMMRGSREYARSWVDLICRSWHPADRESLLADAWGTDVDVYLSVIKDGAGAGPLLPHLARLELPALVLRGNPRRGSMLSDGDWQLTRRLLPGHCAAYEFSDSGHEVHRSDCAGYLRLVEDFLHATVRPGRPGLPSTLRG</sequence>
<evidence type="ECO:0000313" key="2">
    <source>
        <dbReference type="EMBL" id="GIE51721.1"/>
    </source>
</evidence>
<dbReference type="EMBL" id="BOMQ01000061">
    <property type="protein sequence ID" value="GIE51721.1"/>
    <property type="molecule type" value="Genomic_DNA"/>
</dbReference>